<comment type="similarity">
    <text evidence="2">Belongs to the IL-6 superfamily.</text>
</comment>
<gene>
    <name evidence="17" type="ORF">MAPG_11780</name>
</gene>
<keyword evidence="8" id="KW-0677">Repeat</keyword>
<dbReference type="EMBL" id="ADBL01002911">
    <property type="status" value="NOT_ANNOTATED_CDS"/>
    <property type="molecule type" value="Genomic_DNA"/>
</dbReference>
<feature type="domain" description="Ketosynthase family 3 (KS3)" evidence="15">
    <location>
        <begin position="11"/>
        <end position="447"/>
    </location>
</feature>
<dbReference type="InterPro" id="IPR020841">
    <property type="entry name" value="PKS_Beta-ketoAc_synthase_dom"/>
</dbReference>
<dbReference type="InterPro" id="IPR013968">
    <property type="entry name" value="PKS_KR"/>
</dbReference>
<feature type="domain" description="Carrier" evidence="14">
    <location>
        <begin position="2442"/>
        <end position="2517"/>
    </location>
</feature>
<dbReference type="SUPFAM" id="SSF53901">
    <property type="entry name" value="Thiolase-like"/>
    <property type="match status" value="1"/>
</dbReference>
<dbReference type="PROSITE" id="PS00606">
    <property type="entry name" value="KS3_1"/>
    <property type="match status" value="1"/>
</dbReference>
<dbReference type="GO" id="GO:0009403">
    <property type="term" value="P:toxin biosynthetic process"/>
    <property type="evidence" value="ECO:0007669"/>
    <property type="project" value="UniProtKB-ARBA"/>
</dbReference>
<proteinExistence type="inferred from homology"/>
<dbReference type="OMA" id="GGWLINM"/>
<name>A0A0C4EG60_MAGP6</name>
<dbReference type="Pfam" id="PF00698">
    <property type="entry name" value="Acyl_transf_1"/>
    <property type="match status" value="1"/>
</dbReference>
<evidence type="ECO:0000256" key="11">
    <source>
        <dbReference type="ARBA" id="ARBA00023157"/>
    </source>
</evidence>
<keyword evidence="10" id="KW-0339">Growth factor</keyword>
<keyword evidence="6" id="KW-0489">Methyltransferase</keyword>
<dbReference type="InterPro" id="IPR016039">
    <property type="entry name" value="Thiolase-like"/>
</dbReference>
<dbReference type="eggNOG" id="KOG1202">
    <property type="taxonomic scope" value="Eukaryota"/>
</dbReference>
<dbReference type="GO" id="GO:0004312">
    <property type="term" value="F:fatty acid synthase activity"/>
    <property type="evidence" value="ECO:0007669"/>
    <property type="project" value="TreeGrafter"/>
</dbReference>
<dbReference type="InterPro" id="IPR050091">
    <property type="entry name" value="PKS_NRPS_Biosynth_Enz"/>
</dbReference>
<dbReference type="EMBL" id="GL876991">
    <property type="protein sequence ID" value="KLU92795.1"/>
    <property type="molecule type" value="Genomic_DNA"/>
</dbReference>
<evidence type="ECO:0000259" key="14">
    <source>
        <dbReference type="PROSITE" id="PS50075"/>
    </source>
</evidence>
<dbReference type="Pfam" id="PF21089">
    <property type="entry name" value="PKS_DH_N"/>
    <property type="match status" value="1"/>
</dbReference>
<dbReference type="SMART" id="SM00825">
    <property type="entry name" value="PKS_KS"/>
    <property type="match status" value="1"/>
</dbReference>
<dbReference type="PROSITE" id="PS00254">
    <property type="entry name" value="INTERLEUKIN_6"/>
    <property type="match status" value="1"/>
</dbReference>
<evidence type="ECO:0000259" key="15">
    <source>
        <dbReference type="PROSITE" id="PS52004"/>
    </source>
</evidence>
<dbReference type="InterPro" id="IPR049900">
    <property type="entry name" value="PKS_mFAS_DH"/>
</dbReference>
<dbReference type="InterPro" id="IPR009081">
    <property type="entry name" value="PP-bd_ACP"/>
</dbReference>
<dbReference type="InterPro" id="IPR016035">
    <property type="entry name" value="Acyl_Trfase/lysoPLipase"/>
</dbReference>
<keyword evidence="9" id="KW-0560">Oxidoreductase</keyword>
<dbReference type="InterPro" id="IPR014031">
    <property type="entry name" value="Ketoacyl_synth_C"/>
</dbReference>
<dbReference type="SMART" id="SM00823">
    <property type="entry name" value="PKS_PP"/>
    <property type="match status" value="1"/>
</dbReference>
<dbReference type="SUPFAM" id="SSF51735">
    <property type="entry name" value="NAD(P)-binding Rossmann-fold domains"/>
    <property type="match status" value="1"/>
</dbReference>
<evidence type="ECO:0000256" key="5">
    <source>
        <dbReference type="ARBA" id="ARBA00022553"/>
    </source>
</evidence>
<dbReference type="OrthoDB" id="329835at2759"/>
<dbReference type="SMART" id="SM00827">
    <property type="entry name" value="PKS_AT"/>
    <property type="match status" value="1"/>
</dbReference>
<dbReference type="InterPro" id="IPR049552">
    <property type="entry name" value="PKS_DH_N"/>
</dbReference>
<dbReference type="SMART" id="SM00822">
    <property type="entry name" value="PKS_KR"/>
    <property type="match status" value="1"/>
</dbReference>
<dbReference type="InterPro" id="IPR020806">
    <property type="entry name" value="PKS_PP-bd"/>
</dbReference>
<evidence type="ECO:0000313" key="19">
    <source>
        <dbReference type="Proteomes" id="UP000011715"/>
    </source>
</evidence>
<dbReference type="InterPro" id="IPR016036">
    <property type="entry name" value="Malonyl_transacylase_ACP-bd"/>
</dbReference>
<dbReference type="STRING" id="644358.A0A0C4EG60"/>
<dbReference type="InterPro" id="IPR042104">
    <property type="entry name" value="PKS_dehydratase_sf"/>
</dbReference>
<dbReference type="InterPro" id="IPR014043">
    <property type="entry name" value="Acyl_transferase_dom"/>
</dbReference>
<dbReference type="PROSITE" id="PS50075">
    <property type="entry name" value="CARRIER"/>
    <property type="match status" value="1"/>
</dbReference>
<keyword evidence="3" id="KW-0596">Phosphopantetheine</keyword>
<dbReference type="Gene3D" id="3.30.559.30">
    <property type="entry name" value="Nonribosomal peptide synthetase, condensation domain"/>
    <property type="match status" value="1"/>
</dbReference>
<dbReference type="Pfam" id="PF00109">
    <property type="entry name" value="ketoacyl-synt"/>
    <property type="match status" value="1"/>
</dbReference>
<comment type="subcellular location">
    <subcellularLocation>
        <location evidence="1">Secreted</location>
    </subcellularLocation>
</comment>
<feature type="active site" description="Proton donor; for dehydratase activity" evidence="13">
    <location>
        <position position="1166"/>
    </location>
</feature>
<evidence type="ECO:0000256" key="7">
    <source>
        <dbReference type="ARBA" id="ARBA00022679"/>
    </source>
</evidence>
<dbReference type="Pfam" id="PF02801">
    <property type="entry name" value="Ketoacyl-synt_C"/>
    <property type="match status" value="1"/>
</dbReference>
<keyword evidence="11" id="KW-1015">Disulfide bond</keyword>
<dbReference type="InterPro" id="IPR029063">
    <property type="entry name" value="SAM-dependent_MTases_sf"/>
</dbReference>
<evidence type="ECO:0000256" key="6">
    <source>
        <dbReference type="ARBA" id="ARBA00022603"/>
    </source>
</evidence>
<reference evidence="19" key="2">
    <citation type="submission" date="2010-05" db="EMBL/GenBank/DDBJ databases">
        <title>The genome sequence of Magnaporthe poae strain ATCC 64411.</title>
        <authorList>
            <person name="Ma L.-J."/>
            <person name="Dead R."/>
            <person name="Young S."/>
            <person name="Zeng Q."/>
            <person name="Koehrsen M."/>
            <person name="Alvarado L."/>
            <person name="Berlin A."/>
            <person name="Chapman S.B."/>
            <person name="Chen Z."/>
            <person name="Freedman E."/>
            <person name="Gellesch M."/>
            <person name="Goldberg J."/>
            <person name="Griggs A."/>
            <person name="Gujja S."/>
            <person name="Heilman E.R."/>
            <person name="Heiman D."/>
            <person name="Hepburn T."/>
            <person name="Howarth C."/>
            <person name="Jen D."/>
            <person name="Larson L."/>
            <person name="Mehta T."/>
            <person name="Neiman D."/>
            <person name="Pearson M."/>
            <person name="Roberts A."/>
            <person name="Saif S."/>
            <person name="Shea T."/>
            <person name="Shenoy N."/>
            <person name="Sisk P."/>
            <person name="Stolte C."/>
            <person name="Sykes S."/>
            <person name="Walk T."/>
            <person name="White J."/>
            <person name="Yandava C."/>
            <person name="Haas B."/>
            <person name="Nusbaum C."/>
            <person name="Birren B."/>
        </authorList>
    </citation>
    <scope>NUCLEOTIDE SEQUENCE [LARGE SCALE GENOMIC DNA]</scope>
    <source>
        <strain evidence="19">ATCC 64411 / 73-15</strain>
    </source>
</reference>
<evidence type="ECO:0000256" key="13">
    <source>
        <dbReference type="PROSITE-ProRule" id="PRU01363"/>
    </source>
</evidence>
<dbReference type="SUPFAM" id="SSF55048">
    <property type="entry name" value="Probable ACP-binding domain of malonyl-CoA ACP transacylase"/>
    <property type="match status" value="1"/>
</dbReference>
<dbReference type="CDD" id="cd19532">
    <property type="entry name" value="C_PKS-NRPS"/>
    <property type="match status" value="1"/>
</dbReference>
<dbReference type="InterPro" id="IPR023213">
    <property type="entry name" value="CAT-like_dom_sf"/>
</dbReference>
<dbReference type="Proteomes" id="UP000011715">
    <property type="component" value="Unassembled WGS sequence"/>
</dbReference>
<dbReference type="InterPro" id="IPR001227">
    <property type="entry name" value="Ac_transferase_dom_sf"/>
</dbReference>
<dbReference type="SUPFAM" id="SSF52151">
    <property type="entry name" value="FabD/lysophospholipase-like"/>
    <property type="match status" value="1"/>
</dbReference>
<evidence type="ECO:0000256" key="12">
    <source>
        <dbReference type="ARBA" id="ARBA00023268"/>
    </source>
</evidence>
<evidence type="ECO:0000259" key="16">
    <source>
        <dbReference type="PROSITE" id="PS52019"/>
    </source>
</evidence>
<dbReference type="GO" id="GO:0016491">
    <property type="term" value="F:oxidoreductase activity"/>
    <property type="evidence" value="ECO:0007669"/>
    <property type="project" value="UniProtKB-KW"/>
</dbReference>
<dbReference type="PANTHER" id="PTHR43775">
    <property type="entry name" value="FATTY ACID SYNTHASE"/>
    <property type="match status" value="1"/>
</dbReference>
<dbReference type="FunFam" id="3.40.47.10:FF:000019">
    <property type="entry name" value="Polyketide synthase type I"/>
    <property type="match status" value="1"/>
</dbReference>
<dbReference type="Gene3D" id="3.40.50.150">
    <property type="entry name" value="Vaccinia Virus protein VP39"/>
    <property type="match status" value="1"/>
</dbReference>
<dbReference type="InterPro" id="IPR014030">
    <property type="entry name" value="Ketoacyl_synth_N"/>
</dbReference>
<dbReference type="InterPro" id="IPR018201">
    <property type="entry name" value="Ketoacyl_synth_AS"/>
</dbReference>
<evidence type="ECO:0000256" key="1">
    <source>
        <dbReference type="ARBA" id="ARBA00004613"/>
    </source>
</evidence>
<reference evidence="18" key="5">
    <citation type="submission" date="2015-06" db="UniProtKB">
        <authorList>
            <consortium name="EnsemblFungi"/>
        </authorList>
    </citation>
    <scope>IDENTIFICATION</scope>
    <source>
        <strain evidence="18">ATCC 64411</strain>
    </source>
</reference>
<dbReference type="InterPro" id="IPR020807">
    <property type="entry name" value="PKS_DH"/>
</dbReference>
<dbReference type="Pfam" id="PF08659">
    <property type="entry name" value="KR"/>
    <property type="match status" value="1"/>
</dbReference>
<dbReference type="GO" id="GO:0008083">
    <property type="term" value="F:growth factor activity"/>
    <property type="evidence" value="ECO:0007669"/>
    <property type="project" value="UniProtKB-KW"/>
</dbReference>
<dbReference type="CDD" id="cd02440">
    <property type="entry name" value="AdoMet_MTases"/>
    <property type="match status" value="1"/>
</dbReference>
<feature type="active site" description="Proton acceptor; for dehydratase activity" evidence="13">
    <location>
        <position position="985"/>
    </location>
</feature>
<dbReference type="SUPFAM" id="SSF47336">
    <property type="entry name" value="ACP-like"/>
    <property type="match status" value="1"/>
</dbReference>
<evidence type="ECO:0000256" key="10">
    <source>
        <dbReference type="ARBA" id="ARBA00023030"/>
    </source>
</evidence>
<dbReference type="Gene3D" id="3.10.129.110">
    <property type="entry name" value="Polyketide synthase dehydratase"/>
    <property type="match status" value="1"/>
</dbReference>
<dbReference type="EnsemblFungi" id="MAPG_11780T0">
    <property type="protein sequence ID" value="MAPG_11780T0"/>
    <property type="gene ID" value="MAPG_11780"/>
</dbReference>
<feature type="region of interest" description="C-terminal hotdog fold" evidence="13">
    <location>
        <begin position="1104"/>
        <end position="1263"/>
    </location>
</feature>
<dbReference type="InterPro" id="IPR057326">
    <property type="entry name" value="KR_dom"/>
</dbReference>
<evidence type="ECO:0000313" key="17">
    <source>
        <dbReference type="EMBL" id="KLU92795.1"/>
    </source>
</evidence>
<dbReference type="InterPro" id="IPR049551">
    <property type="entry name" value="PKS_DH_C"/>
</dbReference>
<dbReference type="VEuPathDB" id="FungiDB:MAPG_11780"/>
<evidence type="ECO:0000313" key="18">
    <source>
        <dbReference type="EnsemblFungi" id="MAPG_11780T0"/>
    </source>
</evidence>
<evidence type="ECO:0000256" key="2">
    <source>
        <dbReference type="ARBA" id="ARBA00007432"/>
    </source>
</evidence>
<accession>A0A0C4EG60</accession>
<keyword evidence="19" id="KW-1185">Reference proteome</keyword>
<evidence type="ECO:0000256" key="3">
    <source>
        <dbReference type="ARBA" id="ARBA00022450"/>
    </source>
</evidence>
<dbReference type="Gene3D" id="1.10.1200.10">
    <property type="entry name" value="ACP-like"/>
    <property type="match status" value="1"/>
</dbReference>
<dbReference type="SUPFAM" id="SSF52777">
    <property type="entry name" value="CoA-dependent acyltransferases"/>
    <property type="match status" value="2"/>
</dbReference>
<protein>
    <submittedName>
        <fullName evidence="17 18">Uncharacterized protein</fullName>
    </submittedName>
</protein>
<reference evidence="17" key="3">
    <citation type="submission" date="2011-03" db="EMBL/GenBank/DDBJ databases">
        <title>Annotation of Magnaporthe poae ATCC 64411.</title>
        <authorList>
            <person name="Ma L.-J."/>
            <person name="Dead R."/>
            <person name="Young S.K."/>
            <person name="Zeng Q."/>
            <person name="Gargeya S."/>
            <person name="Fitzgerald M."/>
            <person name="Haas B."/>
            <person name="Abouelleil A."/>
            <person name="Alvarado L."/>
            <person name="Arachchi H.M."/>
            <person name="Berlin A."/>
            <person name="Brown A."/>
            <person name="Chapman S.B."/>
            <person name="Chen Z."/>
            <person name="Dunbar C."/>
            <person name="Freedman E."/>
            <person name="Gearin G."/>
            <person name="Gellesch M."/>
            <person name="Goldberg J."/>
            <person name="Griggs A."/>
            <person name="Gujja S."/>
            <person name="Heiman D."/>
            <person name="Howarth C."/>
            <person name="Larson L."/>
            <person name="Lui A."/>
            <person name="MacDonald P.J.P."/>
            <person name="Mehta T."/>
            <person name="Montmayeur A."/>
            <person name="Murphy C."/>
            <person name="Neiman D."/>
            <person name="Pearson M."/>
            <person name="Priest M."/>
            <person name="Roberts A."/>
            <person name="Saif S."/>
            <person name="Shea T."/>
            <person name="Shenoy N."/>
            <person name="Sisk P."/>
            <person name="Stolte C."/>
            <person name="Sykes S."/>
            <person name="Yandava C."/>
            <person name="Wortman J."/>
            <person name="Nusbaum C."/>
            <person name="Birren B."/>
        </authorList>
    </citation>
    <scope>NUCLEOTIDE SEQUENCE</scope>
    <source>
        <strain evidence="17">ATCC 64411</strain>
    </source>
</reference>
<dbReference type="Gene3D" id="3.40.47.10">
    <property type="match status" value="1"/>
</dbReference>
<dbReference type="SUPFAM" id="SSF53335">
    <property type="entry name" value="S-adenosyl-L-methionine-dependent methyltransferases"/>
    <property type="match status" value="1"/>
</dbReference>
<dbReference type="GO" id="GO:0004315">
    <property type="term" value="F:3-oxoacyl-[acyl-carrier-protein] synthase activity"/>
    <property type="evidence" value="ECO:0007669"/>
    <property type="project" value="InterPro"/>
</dbReference>
<dbReference type="InterPro" id="IPR036291">
    <property type="entry name" value="NAD(P)-bd_dom_sf"/>
</dbReference>
<dbReference type="InterPro" id="IPR013217">
    <property type="entry name" value="Methyltransf_12"/>
</dbReference>
<dbReference type="InterPro" id="IPR030473">
    <property type="entry name" value="IL6/GCSF/MGF_CS"/>
</dbReference>
<dbReference type="SMART" id="SM00826">
    <property type="entry name" value="PKS_DH"/>
    <property type="match status" value="1"/>
</dbReference>
<dbReference type="GO" id="GO:0006633">
    <property type="term" value="P:fatty acid biosynthetic process"/>
    <property type="evidence" value="ECO:0007669"/>
    <property type="project" value="InterPro"/>
</dbReference>
<reference evidence="17" key="1">
    <citation type="submission" date="2010-05" db="EMBL/GenBank/DDBJ databases">
        <title>The Genome Sequence of Magnaporthe poae strain ATCC 64411.</title>
        <authorList>
            <consortium name="The Broad Institute Genome Sequencing Platform"/>
            <consortium name="Broad Institute Genome Sequencing Center for Infectious Disease"/>
            <person name="Ma L.-J."/>
            <person name="Dead R."/>
            <person name="Young S."/>
            <person name="Zeng Q."/>
            <person name="Koehrsen M."/>
            <person name="Alvarado L."/>
            <person name="Berlin A."/>
            <person name="Chapman S.B."/>
            <person name="Chen Z."/>
            <person name="Freedman E."/>
            <person name="Gellesch M."/>
            <person name="Goldberg J."/>
            <person name="Griggs A."/>
            <person name="Gujja S."/>
            <person name="Heilman E.R."/>
            <person name="Heiman D."/>
            <person name="Hepburn T."/>
            <person name="Howarth C."/>
            <person name="Jen D."/>
            <person name="Larson L."/>
            <person name="Mehta T."/>
            <person name="Neiman D."/>
            <person name="Pearson M."/>
            <person name="Roberts A."/>
            <person name="Saif S."/>
            <person name="Shea T."/>
            <person name="Shenoy N."/>
            <person name="Sisk P."/>
            <person name="Stolte C."/>
            <person name="Sykes S."/>
            <person name="Walk T."/>
            <person name="White J."/>
            <person name="Yandava C."/>
            <person name="Haas B."/>
            <person name="Nusbaum C."/>
            <person name="Birren B."/>
        </authorList>
    </citation>
    <scope>NUCLEOTIDE SEQUENCE</scope>
    <source>
        <strain evidence="17">ATCC 64411</strain>
    </source>
</reference>
<feature type="region of interest" description="N-terminal hotdog fold" evidence="13">
    <location>
        <begin position="953"/>
        <end position="1088"/>
    </location>
</feature>
<keyword evidence="4" id="KW-0964">Secreted</keyword>
<dbReference type="Pfam" id="PF08242">
    <property type="entry name" value="Methyltransf_12"/>
    <property type="match status" value="1"/>
</dbReference>
<sequence length="3013" mass="328611">MGSEYKPPGLTEPIALLGSGCRFPGGADSPSKLWTVLSNPRDLLTKVPSSRFNVDSFYHRDGSFHGRTNAPYAYFLDDNIRAFDAGFFGIQPHEAEVVDPQHRLLLESVYEALCKAGLKIEDLQGSDTAVYVGQMMNDYKDIVNHDLDTIPTYAATGTAASILSNRISYFFDWHGPSMTIDTACSSSLVAVHHAVQQLRTGGSKVAVAAGANLILSPVPFVVESKLNMLSPTGRSRMWDAGADGYARGEGVAAVVLKTLSQALADGDEIECLIRETGVNQDGRSPGITMPNHHAQEALIRRTYAAVGLDPLHPKDRCQYFEAHGTGTPAGDPQEAEAIASVFFGDRERGRGEKPLYVGSIKTVVGHTEGTAGIAGLLKVSLAMQHRIIPPNLLFERLSPRVEHFYGNLELVAKVPQPWPELPPDTPMRASVNSFGFGGTNSHAIIEHFAAPFLGRTPNKQGSTVPVLPLVLSANSETALRATMESLVSFLKREPDVQIQDLTWTLWQKRSVLSTRRALVAQTIPAACSALEAAIASIADKEGLMVTGGIQRSPQIVGVFTGQGAQWPAMGKALVACIPQASDVVGQLDEALQTLPASYRPSWTLREQLLLEGGASNVHDASYSQPLCCAVQIVLVYLLSSAGIRFKAVVGHSSGEVACAFAAGFITASQAIRIAHLRGRVAELASSPNGAGQGGAMMATSCTLEDAQELCELEAMEGRICVAACNAPDSITLSGDADAVRKAEAILADEGKFARLLKVNKAYHSPHMRPCANPYIESLRECGCEVVGEQNAPEPETIWISSVKEAKRMRRSDVTPQYWIDNLLSPVLFTQALAHAVTAHSPIDLAIEVGCHPALQGPSQSTIEACTSSKIAYTGCMRRGIDGLDAFSSALGYVWERFGSNGVDMKGLVGALPKTPIRDLSKHLPAYPWDHSRSYWNDSRITGTFLGGREQKPHLLLGKLSALSTATALQWHNTIKPRDISWLDGHQLQGQMVFPGAGYVVMAASAALHAAGGRADVQLIEILDVQIFKAVTFDDENSLVELSLALDVDPVPAGGDHITASFRIDSCLARETTMSPSTSGRIIVTCGPASSQGTLPPPSEPPPHMTSISVDSFYKELSAVGYDYTREFRGLISIRRADFHACGAIAVPPRKDESEEQQLFLHPAVLDVAFQTLIGAVSAPGDGLMRSLLVPTSIGRIAINPQLCAAASPSAELAYHASGDVGRSGAAAVRGDIEVFIPGSGNSGDVVFRVENITTKTASAATAANDHHMFMRWEWDVLEPDVLLNKPARAAKDYDRDVALVMERVVYFYVSRFLRELTIVERDGLLEHHERQVKWFENVMELARTGQSKFYSKAWETDTEAEVAELVDRWGANSHLRLIQRVGDGLREVFFGDRNAFELMDHDGLLTEFYASDTGFGPAYYYLQDALRPIAHRYQRMDILEIGAGTGGATRYILNDNVPAFNSYTFTDISTSFFEKAHDRFAAFEDRMEFRSLDVRRSPEDQGFGKHAYDLIIASNVLHATPRLEETMTHVRSLLKPGGHLLVVELTNNQHSRIGFIFGLFADWWAGVEEGRVLQPYVGIPAWDGILKKTGFGGVASRFEDNEGHIFPTSVFRAQAVNDKMLRLTRPLSTIPSSKQGPVVIVGGLSEKTRRPIGEVQSHLADRQVSVVSRLQDVDASSTLQTKPTFLVLSELDDPLFGDLDQARFEAVKRAFNAARHMLWVMEDAWVAHPHQAMAIGLLRTLRLEYLSVDIQVLNVEGRLLDRLDPRELCEHLLRLEEGSDWHDAGILWTAEPELYYAPSSSADVTSARARIARLKPDRHMNDRLNARRREILADRNPRQDAVVMRHGDSDRTTYLQSNESYAPVGGDPSVVAVRASYSLVRALRVGRLGYFHLVLGSVIDGTDADAMVVGLAQDNGSLVHVRRSHLLPLVTTAQHQPPPNSPEFLLAVAADLVAQTLLENVALGAHIVVFMAAGPFAASIALRAARQRVQVTFVSTQPRPLGLCAECFWIQLHDRTAQHQLLASLPAAANTASAFYDLSVHQRSPVSLASSVSSHFARAGCQVFDIDHIARLSAAAWTRLGDGTARDMLNDAVGAASQSAAEISAIPATPAQEFVTLQRPIEISAVADWHANDVISARVAPIDSGTLFSPDRTYLLVGLTGDLGRSICRWMLGCGARHVVLSSRRPNVEQSWIDGMRKIGGNVMVLPMDVSDEKSLDEGLTKIRSEMPTLGGVAFGPLVLQDAMFENMELSQMQAVLRPKVRGAELLNERIDESQKPLEFFVMLSSFVMVCGNPGQSAYSAANAYTHALAQQRRSRGLAGSTMDMGAIWGVGYIVRQGRDEEYETISFKFDKVSEHELHALFAESVVAGRPGHLEREGDVEVITGMRYLDPANRALIPHFDDPRLGHFILAEQKGKAGASGGPLVSVKESLLQATTIEEVRQIITDGLAEKLRVTLQIPQDDGIDLDAPLIDQGVDSLSAVTVGTWFSKNLHLDLPLLKILGGASVNDLAQEAAGRLQPTAIPLVADASGGAETAAGHVNGNGHEITPPSDAVRVNGTLSNGITDTHHRRVPMSLTQENWWNLQKRAPEKATFNSTIGMYMKGYLDLPRLRRAFDTLLQRHSIFRTRFVNATENGGVPEQVIMDEPKVGFMAVPVADRAAAERGFADINNSEYDIGSGDTLRLVDFYWAADEHILIVAYNPLVMDGWTYERLFVELAQLYDRGAKASLPPAPQYHDFAIRQRTKYELGGMEDDIDYWISVHEPRAPALPVLALKHARQGADLARRTAMPPSWKHHTSKMRVASVVAAKIREVSRRAKATPMQFYLTAYQSLLARLGGEAADDVVVGVADANRPDLDDLSTFGPYVNMLPVRLSASGGDNHDDSFSAALGRTKERVRAALQHSRVPTHVLLERLGLRGRDGNETEPLFRAVFDYKQGQAESGRIGEATMEGVLADRAGTPHDVTLEMSDDPTKEPLVTFKLNMGIYEAGDVEVVMREYMEILGAAAQDQGCRMR</sequence>
<dbReference type="GO" id="GO:0032259">
    <property type="term" value="P:methylation"/>
    <property type="evidence" value="ECO:0007669"/>
    <property type="project" value="UniProtKB-KW"/>
</dbReference>
<dbReference type="Pfam" id="PF00668">
    <property type="entry name" value="Condensation"/>
    <property type="match status" value="1"/>
</dbReference>
<dbReference type="GO" id="GO:0005576">
    <property type="term" value="C:extracellular region"/>
    <property type="evidence" value="ECO:0007669"/>
    <property type="project" value="UniProtKB-SubCell"/>
</dbReference>
<feature type="domain" description="PKS/mFAS DH" evidence="16">
    <location>
        <begin position="953"/>
        <end position="1263"/>
    </location>
</feature>
<dbReference type="Gene3D" id="3.40.50.720">
    <property type="entry name" value="NAD(P)-binding Rossmann-like Domain"/>
    <property type="match status" value="1"/>
</dbReference>
<evidence type="ECO:0000256" key="4">
    <source>
        <dbReference type="ARBA" id="ARBA00022525"/>
    </source>
</evidence>
<dbReference type="Pfam" id="PF14765">
    <property type="entry name" value="PS-DH"/>
    <property type="match status" value="1"/>
</dbReference>
<evidence type="ECO:0000256" key="9">
    <source>
        <dbReference type="ARBA" id="ARBA00023002"/>
    </source>
</evidence>
<keyword evidence="7" id="KW-0808">Transferase</keyword>
<keyword evidence="12" id="KW-0511">Multifunctional enzyme</keyword>
<organism evidence="18 19">
    <name type="scientific">Magnaporthiopsis poae (strain ATCC 64411 / 73-15)</name>
    <name type="common">Kentucky bluegrass fungus</name>
    <name type="synonym">Magnaporthe poae</name>
    <dbReference type="NCBI Taxonomy" id="644358"/>
    <lineage>
        <taxon>Eukaryota</taxon>
        <taxon>Fungi</taxon>
        <taxon>Dikarya</taxon>
        <taxon>Ascomycota</taxon>
        <taxon>Pezizomycotina</taxon>
        <taxon>Sordariomycetes</taxon>
        <taxon>Sordariomycetidae</taxon>
        <taxon>Magnaporthales</taxon>
        <taxon>Magnaporthaceae</taxon>
        <taxon>Magnaporthiopsis</taxon>
    </lineage>
</organism>
<keyword evidence="5" id="KW-0597">Phosphoprotein</keyword>
<dbReference type="InterPro" id="IPR001242">
    <property type="entry name" value="Condensation_dom"/>
</dbReference>
<dbReference type="CDD" id="cd00833">
    <property type="entry name" value="PKS"/>
    <property type="match status" value="1"/>
</dbReference>
<reference evidence="18" key="4">
    <citation type="journal article" date="2015" name="G3 (Bethesda)">
        <title>Genome sequences of three phytopathogenic species of the Magnaporthaceae family of fungi.</title>
        <authorList>
            <person name="Okagaki L.H."/>
            <person name="Nunes C.C."/>
            <person name="Sailsbery J."/>
            <person name="Clay B."/>
            <person name="Brown D."/>
            <person name="John T."/>
            <person name="Oh Y."/>
            <person name="Young N."/>
            <person name="Fitzgerald M."/>
            <person name="Haas B.J."/>
            <person name="Zeng Q."/>
            <person name="Young S."/>
            <person name="Adiconis X."/>
            <person name="Fan L."/>
            <person name="Levin J.Z."/>
            <person name="Mitchell T.K."/>
            <person name="Okubara P.A."/>
            <person name="Farman M.L."/>
            <person name="Kohn L.M."/>
            <person name="Birren B."/>
            <person name="Ma L.-J."/>
            <person name="Dean R.A."/>
        </authorList>
    </citation>
    <scope>NUCLEOTIDE SEQUENCE</scope>
    <source>
        <strain evidence="18">ATCC 64411 / 73-15</strain>
    </source>
</reference>
<dbReference type="GO" id="GO:0008168">
    <property type="term" value="F:methyltransferase activity"/>
    <property type="evidence" value="ECO:0007669"/>
    <property type="project" value="UniProtKB-KW"/>
</dbReference>
<dbReference type="Gene3D" id="3.40.366.10">
    <property type="entry name" value="Malonyl-Coenzyme A Acyl Carrier Protein, domain 2"/>
    <property type="match status" value="1"/>
</dbReference>
<dbReference type="PROSITE" id="PS52019">
    <property type="entry name" value="PKS_MFAS_DH"/>
    <property type="match status" value="1"/>
</dbReference>
<dbReference type="PROSITE" id="PS52004">
    <property type="entry name" value="KS3_2"/>
    <property type="match status" value="1"/>
</dbReference>
<evidence type="ECO:0000256" key="8">
    <source>
        <dbReference type="ARBA" id="ARBA00022737"/>
    </source>
</evidence>
<dbReference type="Pfam" id="PF00550">
    <property type="entry name" value="PP-binding"/>
    <property type="match status" value="1"/>
</dbReference>
<dbReference type="PANTHER" id="PTHR43775:SF20">
    <property type="entry name" value="HYBRID PKS-NRPS SYNTHETASE APDA"/>
    <property type="match status" value="1"/>
</dbReference>
<dbReference type="Gene3D" id="3.30.559.10">
    <property type="entry name" value="Chloramphenicol acetyltransferase-like domain"/>
    <property type="match status" value="1"/>
</dbReference>
<dbReference type="InterPro" id="IPR036736">
    <property type="entry name" value="ACP-like_sf"/>
</dbReference>
<dbReference type="Pfam" id="PF22621">
    <property type="entry name" value="CurL-like_PKS_C"/>
    <property type="match status" value="1"/>
</dbReference>
<dbReference type="GO" id="GO:0031177">
    <property type="term" value="F:phosphopantetheine binding"/>
    <property type="evidence" value="ECO:0007669"/>
    <property type="project" value="InterPro"/>
</dbReference>